<dbReference type="Gene3D" id="3.50.50.60">
    <property type="entry name" value="FAD/NAD(P)-binding domain"/>
    <property type="match status" value="1"/>
</dbReference>
<dbReference type="EMBL" id="CAJHJG010006494">
    <property type="protein sequence ID" value="CAD6957476.1"/>
    <property type="molecule type" value="Genomic_DNA"/>
</dbReference>
<feature type="compositionally biased region" description="Polar residues" evidence="1">
    <location>
        <begin position="941"/>
        <end position="959"/>
    </location>
</feature>
<dbReference type="InterPro" id="IPR053275">
    <property type="entry name" value="Agnestin_monoxygenase"/>
</dbReference>
<evidence type="ECO:0000313" key="2">
    <source>
        <dbReference type="EMBL" id="CAD6957476.1"/>
    </source>
</evidence>
<dbReference type="InterPro" id="IPR036188">
    <property type="entry name" value="FAD/NAD-bd_sf"/>
</dbReference>
<keyword evidence="3" id="KW-1185">Reference proteome</keyword>
<evidence type="ECO:0008006" key="4">
    <source>
        <dbReference type="Google" id="ProtNLM"/>
    </source>
</evidence>
<feature type="compositionally biased region" description="Low complexity" evidence="1">
    <location>
        <begin position="719"/>
        <end position="735"/>
    </location>
</feature>
<reference evidence="2" key="1">
    <citation type="submission" date="2020-10" db="EMBL/GenBank/DDBJ databases">
        <authorList>
            <person name="Sedaghatjoo S."/>
        </authorList>
    </citation>
    <scope>NUCLEOTIDE SEQUENCE</scope>
    <source>
        <strain evidence="2">AZH3</strain>
    </source>
</reference>
<feature type="region of interest" description="Disordered" evidence="1">
    <location>
        <begin position="40"/>
        <end position="68"/>
    </location>
</feature>
<evidence type="ECO:0000313" key="3">
    <source>
        <dbReference type="Proteomes" id="UP000836402"/>
    </source>
</evidence>
<organism evidence="2 3">
    <name type="scientific">Tilletia caries</name>
    <name type="common">wheat bunt fungus</name>
    <dbReference type="NCBI Taxonomy" id="13290"/>
    <lineage>
        <taxon>Eukaryota</taxon>
        <taxon>Fungi</taxon>
        <taxon>Dikarya</taxon>
        <taxon>Basidiomycota</taxon>
        <taxon>Ustilaginomycotina</taxon>
        <taxon>Exobasidiomycetes</taxon>
        <taxon>Tilletiales</taxon>
        <taxon>Tilletiaceae</taxon>
        <taxon>Tilletia</taxon>
    </lineage>
</organism>
<gene>
    <name evidence="2" type="ORF">JKIAZH3_G7272</name>
</gene>
<dbReference type="PANTHER" id="PTHR38688">
    <property type="entry name" value="PYR_REDOX_2 DOMAIN-CONTAINING PROTEIN"/>
    <property type="match status" value="1"/>
</dbReference>
<dbReference type="SUPFAM" id="SSF51905">
    <property type="entry name" value="FAD/NAD(P)-binding domain"/>
    <property type="match status" value="1"/>
</dbReference>
<dbReference type="Gene3D" id="2.60.120.200">
    <property type="match status" value="1"/>
</dbReference>
<proteinExistence type="predicted"/>
<name>A0ABN7J7R3_9BASI</name>
<accession>A0ABN7J7R3</accession>
<comment type="caution">
    <text evidence="2">The sequence shown here is derived from an EMBL/GenBank/DDBJ whole genome shotgun (WGS) entry which is preliminary data.</text>
</comment>
<feature type="region of interest" description="Disordered" evidence="1">
    <location>
        <begin position="718"/>
        <end position="737"/>
    </location>
</feature>
<protein>
    <recommendedName>
        <fullName evidence="4">FAD/NAD(P)-binding domain-containing protein</fullName>
    </recommendedName>
</protein>
<feature type="region of interest" description="Disordered" evidence="1">
    <location>
        <begin position="752"/>
        <end position="785"/>
    </location>
</feature>
<dbReference type="PANTHER" id="PTHR38688:SF1">
    <property type="entry name" value="FAD_NAD(P)-BINDING DOMAIN-CONTAINING PROTEIN"/>
    <property type="match status" value="1"/>
</dbReference>
<feature type="region of interest" description="Disordered" evidence="1">
    <location>
        <begin position="940"/>
        <end position="1025"/>
    </location>
</feature>
<evidence type="ECO:0000256" key="1">
    <source>
        <dbReference type="SAM" id="MobiDB-lite"/>
    </source>
</evidence>
<feature type="compositionally biased region" description="Basic and acidic residues" evidence="1">
    <location>
        <begin position="763"/>
        <end position="775"/>
    </location>
</feature>
<sequence>MATAARSALSAAPGGFFALRRGFPAAVIATPSIGISASAFASSSSSSSSSSSTRAATRRTFTSNTTSSQVPPAQALVVGAGPAGVAATGILSDLGLASRPHSLIWADPIFNGGRVQERYREVPSNTKVHTFLDYARACEVFREIEARAGEGNAIGKLAELDQQKGCELGRAVDAVQVLIEGMLSRKEVKQAVGNVSAADWTADGLWKVTLDSGETFQTERIVLATGSLPRPSITPPGTSLTPLNLDDVLHPSTLHKVLPDPTKARIAVVGASHSAVLALRNLYNADVPHLVNFARSDLKYAIYKEGYILYDNTGLKGVAADWAKEYMEEGGAKRDLGRITRVRLPGAGATGPSEEEVYKEHLEGCTHILHGWGYDPRPIPRITASGLPGVASKGDGVEFDHDTGRFWWKGGREYVPRLFGCGIAFPARVTDPEGNVELAVGFIKFMKFLKNVGKGWAQALSKGAILEAQRASNASLEQRSGKYNFIKSYEGKTFFKDMMFFTGNDGSVDYVDHDSAHESGLIGMMDGMALMRAAPHRSGTHRSVRTSTDISFTEGLIILDILHGPRRLQLARGLFLSVGSKYRSGKGRGTGRLFRHGRNTARIDWIARTSATTAGRVGARRPSFVAFAPVAWQVILKAASKDGDTDPDTERHIRMLKLSAELPSSSVGGPDGTWTTTGSAIVSSLRTNPPPQPSMMYKKGRVVKFDMPPVQTTDRNEFSAATDVTTPPDTASVTALPGNKARPTIRAFREELRGGGLSAEQSKSVDRKGKGKARDDFDEDAQEPHNSHAVMHFTPVLKTHAKRHATTSELIPARTRKVARAPVLPMAADSKKHVQPRAIEDETDFSEQERSILLLPLGEERIRRAKDLQWRRERRRLAAMREREREKERGMKVAALAVASNAERGQPIGKRLLEFSTVPAIPPANTRRIKRSALVPGLAVATSSRVTGDSAVATASSEAPTIPDGGGGGRATHHKKRRLALADTIMRSAGKGETDQHRTSRARGQQNRQLRSDSGNRDPSSSSRL</sequence>
<dbReference type="PRINTS" id="PR00411">
    <property type="entry name" value="PNDRDTASEI"/>
</dbReference>
<dbReference type="Proteomes" id="UP000836402">
    <property type="component" value="Unassembled WGS sequence"/>
</dbReference>